<organism evidence="9 10">
    <name type="scientific">Syntrophus gentianae</name>
    <dbReference type="NCBI Taxonomy" id="43775"/>
    <lineage>
        <taxon>Bacteria</taxon>
        <taxon>Pseudomonadati</taxon>
        <taxon>Thermodesulfobacteriota</taxon>
        <taxon>Syntrophia</taxon>
        <taxon>Syntrophales</taxon>
        <taxon>Syntrophaceae</taxon>
        <taxon>Syntrophus</taxon>
    </lineage>
</organism>
<evidence type="ECO:0000256" key="7">
    <source>
        <dbReference type="PIRSR" id="PIRSR600821-52"/>
    </source>
</evidence>
<dbReference type="SUPFAM" id="SSF50621">
    <property type="entry name" value="Alanine racemase C-terminal domain-like"/>
    <property type="match status" value="1"/>
</dbReference>
<dbReference type="Gene3D" id="2.40.37.10">
    <property type="entry name" value="Lyase, Ornithine Decarboxylase, Chain A, domain 1"/>
    <property type="match status" value="1"/>
</dbReference>
<dbReference type="EC" id="5.1.1.1" evidence="5"/>
<dbReference type="GO" id="GO:0030632">
    <property type="term" value="P:D-alanine biosynthetic process"/>
    <property type="evidence" value="ECO:0007669"/>
    <property type="project" value="UniProtKB-UniRule"/>
</dbReference>
<feature type="active site" description="Proton acceptor; specific for L-alanine" evidence="5">
    <location>
        <position position="268"/>
    </location>
</feature>
<dbReference type="InterPro" id="IPR001608">
    <property type="entry name" value="Ala_racemase_N"/>
</dbReference>
<dbReference type="STRING" id="43775.SAMN04489760_103184"/>
<dbReference type="PANTHER" id="PTHR30511">
    <property type="entry name" value="ALANINE RACEMASE"/>
    <property type="match status" value="1"/>
</dbReference>
<feature type="binding site" evidence="5 7">
    <location>
        <position position="316"/>
    </location>
    <ligand>
        <name>substrate</name>
    </ligand>
</feature>
<dbReference type="OrthoDB" id="9813814at2"/>
<dbReference type="PROSITE" id="PS00395">
    <property type="entry name" value="ALANINE_RACEMASE"/>
    <property type="match status" value="1"/>
</dbReference>
<feature type="binding site" evidence="5 7">
    <location>
        <position position="140"/>
    </location>
    <ligand>
        <name>substrate</name>
    </ligand>
</feature>
<dbReference type="AlphaFoldDB" id="A0A1H7VED7"/>
<dbReference type="InterPro" id="IPR029066">
    <property type="entry name" value="PLP-binding_barrel"/>
</dbReference>
<dbReference type="HAMAP" id="MF_01201">
    <property type="entry name" value="Ala_racemase"/>
    <property type="match status" value="1"/>
</dbReference>
<comment type="function">
    <text evidence="5">Catalyzes the interconversion of L-alanine and D-alanine. May also act on other amino acids.</text>
</comment>
<dbReference type="UniPathway" id="UPA00042">
    <property type="reaction ID" value="UER00497"/>
</dbReference>
<accession>A0A1H7VED7</accession>
<dbReference type="SUPFAM" id="SSF51419">
    <property type="entry name" value="PLP-binding barrel"/>
    <property type="match status" value="1"/>
</dbReference>
<dbReference type="Pfam" id="PF00842">
    <property type="entry name" value="Ala_racemase_C"/>
    <property type="match status" value="1"/>
</dbReference>
<dbReference type="Proteomes" id="UP000198744">
    <property type="component" value="Unassembled WGS sequence"/>
</dbReference>
<dbReference type="SMART" id="SM01005">
    <property type="entry name" value="Ala_racemase_C"/>
    <property type="match status" value="1"/>
</dbReference>
<keyword evidence="3 5" id="KW-0663">Pyridoxal phosphate</keyword>
<comment type="similarity">
    <text evidence="5">Belongs to the alanine racemase family.</text>
</comment>
<dbReference type="InterPro" id="IPR011079">
    <property type="entry name" value="Ala_racemase_C"/>
</dbReference>
<dbReference type="CDD" id="cd00430">
    <property type="entry name" value="PLPDE_III_AR"/>
    <property type="match status" value="1"/>
</dbReference>
<dbReference type="FunFam" id="3.20.20.10:FF:000002">
    <property type="entry name" value="Alanine racemase"/>
    <property type="match status" value="1"/>
</dbReference>
<comment type="cofactor">
    <cofactor evidence="2 5 6">
        <name>pyridoxal 5'-phosphate</name>
        <dbReference type="ChEBI" id="CHEBI:597326"/>
    </cofactor>
</comment>
<protein>
    <recommendedName>
        <fullName evidence="5">Alanine racemase</fullName>
        <ecNumber evidence="5">5.1.1.1</ecNumber>
    </recommendedName>
</protein>
<dbReference type="GO" id="GO:0008784">
    <property type="term" value="F:alanine racemase activity"/>
    <property type="evidence" value="ECO:0007669"/>
    <property type="project" value="UniProtKB-UniRule"/>
</dbReference>
<dbReference type="PANTHER" id="PTHR30511:SF0">
    <property type="entry name" value="ALANINE RACEMASE, CATABOLIC-RELATED"/>
    <property type="match status" value="1"/>
</dbReference>
<feature type="modified residue" description="N6-(pyridoxal phosphate)lysine" evidence="5 6">
    <location>
        <position position="42"/>
    </location>
</feature>
<gene>
    <name evidence="9" type="ORF">SAMN04489760_103184</name>
</gene>
<sequence>MSLLSDQSYRSWVEVDLDSFSWNWKELRRLVGPAVRVLQVVKADAYGHGAIEISHTALKNGAACLGVANADEGVQLRVSGITAPIVILSPSTGGEIREIIKYELTPSLSDLLFAADFQRHLEKAGVSAPVHIEIDTGMGRGGMLWDEAPAMIKKILGFPNILVEGLFSHFASSETCVDYNNQQGALFMKLIEKLSAEGIPIPLKHMANSGAILNYPQFYLDMVRPGLMSYGIHPAPQTEAKADLRPVMSFKTRVVLCKEFPKGASIGYNRTYFTDRPSRIATLPVGYGDGYGIILSNQGEVLIRGKRAPVVGRVSMDMVTIDVSSIPDCRIGDEAVLLGRQGEEEISANDIATRIGTISYDILCALGKRAPRIFLQQGKAETVAPRLRRIFIPQEERSLARIDGMIRQCFQVRARSEELGDAIFYEMFEALFGKSDRQLELRSDFRYDITLSDPAAEETGKVRPALDSDEFRVTTHIEYSKVFRNPVFLIGCAADNEQLASFFEDPLCEYRWLLQNGVSTVADQDFRVKRVRIDQEDVPVIRRENTSHGYEVWCGGEYLREKLNRQVRVELEIVTRTPRSSRFFPVYLVYPTRGLEINFHYEGTSISSVREISFFAGKHPYPEITRDAGRSVSLSIHEDEWIFPNSGVTFMWDDDPSKYTKKS</sequence>
<feature type="active site" description="Proton acceptor; specific for D-alanine" evidence="5">
    <location>
        <position position="42"/>
    </location>
</feature>
<dbReference type="InterPro" id="IPR020622">
    <property type="entry name" value="Ala_racemase_pyridoxalP-BS"/>
</dbReference>
<evidence type="ECO:0000313" key="9">
    <source>
        <dbReference type="EMBL" id="SEM07137.1"/>
    </source>
</evidence>
<dbReference type="InterPro" id="IPR009006">
    <property type="entry name" value="Ala_racemase/Decarboxylase_C"/>
</dbReference>
<evidence type="ECO:0000313" key="10">
    <source>
        <dbReference type="Proteomes" id="UP000198744"/>
    </source>
</evidence>
<reference evidence="9 10" key="1">
    <citation type="submission" date="2016-10" db="EMBL/GenBank/DDBJ databases">
        <authorList>
            <person name="de Groot N.N."/>
        </authorList>
    </citation>
    <scope>NUCLEOTIDE SEQUENCE [LARGE SCALE GENOMIC DNA]</scope>
    <source>
        <strain evidence="9 10">DSM 8423</strain>
    </source>
</reference>
<evidence type="ECO:0000256" key="1">
    <source>
        <dbReference type="ARBA" id="ARBA00000316"/>
    </source>
</evidence>
<feature type="domain" description="Alanine racemase C-terminal" evidence="8">
    <location>
        <begin position="247"/>
        <end position="375"/>
    </location>
</feature>
<evidence type="ECO:0000259" key="8">
    <source>
        <dbReference type="SMART" id="SM01005"/>
    </source>
</evidence>
<dbReference type="PRINTS" id="PR00992">
    <property type="entry name" value="ALARACEMASE"/>
</dbReference>
<dbReference type="Gene3D" id="3.20.20.10">
    <property type="entry name" value="Alanine racemase"/>
    <property type="match status" value="1"/>
</dbReference>
<dbReference type="EMBL" id="FOBS01000003">
    <property type="protein sequence ID" value="SEM07137.1"/>
    <property type="molecule type" value="Genomic_DNA"/>
</dbReference>
<keyword evidence="10" id="KW-1185">Reference proteome</keyword>
<comment type="catalytic activity">
    <reaction evidence="1 5">
        <text>L-alanine = D-alanine</text>
        <dbReference type="Rhea" id="RHEA:20249"/>
        <dbReference type="ChEBI" id="CHEBI:57416"/>
        <dbReference type="ChEBI" id="CHEBI:57972"/>
        <dbReference type="EC" id="5.1.1.1"/>
    </reaction>
</comment>
<evidence type="ECO:0000256" key="4">
    <source>
        <dbReference type="ARBA" id="ARBA00023235"/>
    </source>
</evidence>
<evidence type="ECO:0000256" key="3">
    <source>
        <dbReference type="ARBA" id="ARBA00022898"/>
    </source>
</evidence>
<dbReference type="GO" id="GO:0030170">
    <property type="term" value="F:pyridoxal phosphate binding"/>
    <property type="evidence" value="ECO:0007669"/>
    <property type="project" value="UniProtKB-UniRule"/>
</dbReference>
<proteinExistence type="inferred from homology"/>
<dbReference type="Pfam" id="PF01168">
    <property type="entry name" value="Ala_racemase_N"/>
    <property type="match status" value="1"/>
</dbReference>
<evidence type="ECO:0000256" key="5">
    <source>
        <dbReference type="HAMAP-Rule" id="MF_01201"/>
    </source>
</evidence>
<evidence type="ECO:0000256" key="6">
    <source>
        <dbReference type="PIRSR" id="PIRSR600821-50"/>
    </source>
</evidence>
<keyword evidence="4 5" id="KW-0413">Isomerase</keyword>
<dbReference type="InterPro" id="IPR000821">
    <property type="entry name" value="Ala_racemase"/>
</dbReference>
<comment type="pathway">
    <text evidence="5">Amino-acid biosynthesis; D-alanine biosynthesis; D-alanine from L-alanine: step 1/1.</text>
</comment>
<dbReference type="RefSeq" id="WP_093882318.1">
    <property type="nucleotide sequence ID" value="NZ_FOBS01000003.1"/>
</dbReference>
<dbReference type="GO" id="GO:0005829">
    <property type="term" value="C:cytosol"/>
    <property type="evidence" value="ECO:0007669"/>
    <property type="project" value="TreeGrafter"/>
</dbReference>
<dbReference type="NCBIfam" id="TIGR00492">
    <property type="entry name" value="alr"/>
    <property type="match status" value="1"/>
</dbReference>
<name>A0A1H7VED7_9BACT</name>
<evidence type="ECO:0000256" key="2">
    <source>
        <dbReference type="ARBA" id="ARBA00001933"/>
    </source>
</evidence>